<dbReference type="AlphaFoldDB" id="A0A4Z2ER02"/>
<feature type="region of interest" description="Disordered" evidence="1">
    <location>
        <begin position="1"/>
        <end position="82"/>
    </location>
</feature>
<protein>
    <submittedName>
        <fullName evidence="2">Uncharacterized protein</fullName>
    </submittedName>
</protein>
<feature type="compositionally biased region" description="Polar residues" evidence="1">
    <location>
        <begin position="1"/>
        <end position="17"/>
    </location>
</feature>
<dbReference type="EMBL" id="SRLO01003674">
    <property type="protein sequence ID" value="TNN31223.1"/>
    <property type="molecule type" value="Genomic_DNA"/>
</dbReference>
<accession>A0A4Z2ER02</accession>
<proteinExistence type="predicted"/>
<keyword evidence="3" id="KW-1185">Reference proteome</keyword>
<comment type="caution">
    <text evidence="2">The sequence shown here is derived from an EMBL/GenBank/DDBJ whole genome shotgun (WGS) entry which is preliminary data.</text>
</comment>
<evidence type="ECO:0000313" key="3">
    <source>
        <dbReference type="Proteomes" id="UP000314294"/>
    </source>
</evidence>
<gene>
    <name evidence="2" type="ORF">EYF80_058626</name>
</gene>
<evidence type="ECO:0000256" key="1">
    <source>
        <dbReference type="SAM" id="MobiDB-lite"/>
    </source>
</evidence>
<evidence type="ECO:0000313" key="2">
    <source>
        <dbReference type="EMBL" id="TNN31223.1"/>
    </source>
</evidence>
<reference evidence="2 3" key="1">
    <citation type="submission" date="2019-03" db="EMBL/GenBank/DDBJ databases">
        <title>First draft genome of Liparis tanakae, snailfish: a comprehensive survey of snailfish specific genes.</title>
        <authorList>
            <person name="Kim W."/>
            <person name="Song I."/>
            <person name="Jeong J.-H."/>
            <person name="Kim D."/>
            <person name="Kim S."/>
            <person name="Ryu S."/>
            <person name="Song J.Y."/>
            <person name="Lee S.K."/>
        </authorList>
    </citation>
    <scope>NUCLEOTIDE SEQUENCE [LARGE SCALE GENOMIC DNA]</scope>
    <source>
        <tissue evidence="2">Muscle</tissue>
    </source>
</reference>
<dbReference type="Proteomes" id="UP000314294">
    <property type="component" value="Unassembled WGS sequence"/>
</dbReference>
<sequence length="82" mass="8777">MKTCQQHDNNNNTTTAPVTGHKQIPPGQNVLHLLSEPEPEPGPEPGPGPDVKLSGENSSNNGNHLLRLQPNKQAPPTGSRRC</sequence>
<organism evidence="2 3">
    <name type="scientific">Liparis tanakae</name>
    <name type="common">Tanaka's snailfish</name>
    <dbReference type="NCBI Taxonomy" id="230148"/>
    <lineage>
        <taxon>Eukaryota</taxon>
        <taxon>Metazoa</taxon>
        <taxon>Chordata</taxon>
        <taxon>Craniata</taxon>
        <taxon>Vertebrata</taxon>
        <taxon>Euteleostomi</taxon>
        <taxon>Actinopterygii</taxon>
        <taxon>Neopterygii</taxon>
        <taxon>Teleostei</taxon>
        <taxon>Neoteleostei</taxon>
        <taxon>Acanthomorphata</taxon>
        <taxon>Eupercaria</taxon>
        <taxon>Perciformes</taxon>
        <taxon>Cottioidei</taxon>
        <taxon>Cottales</taxon>
        <taxon>Liparidae</taxon>
        <taxon>Liparis</taxon>
    </lineage>
</organism>
<name>A0A4Z2ER02_9TELE</name>